<name>M8BXV4_AEGTA</name>
<dbReference type="PANTHER" id="PTHR47955:SF21">
    <property type="entry name" value="OS06G0642300 PROTEIN"/>
    <property type="match status" value="1"/>
</dbReference>
<evidence type="ECO:0000313" key="4">
    <source>
        <dbReference type="EnsemblPlants" id="EMT07768"/>
    </source>
</evidence>
<dbReference type="SUPFAM" id="SSF48264">
    <property type="entry name" value="Cytochrome P450"/>
    <property type="match status" value="1"/>
</dbReference>
<dbReference type="GO" id="GO:0020037">
    <property type="term" value="F:heme binding"/>
    <property type="evidence" value="ECO:0007669"/>
    <property type="project" value="InterPro"/>
</dbReference>
<dbReference type="GO" id="GO:0004497">
    <property type="term" value="F:monooxygenase activity"/>
    <property type="evidence" value="ECO:0007669"/>
    <property type="project" value="InterPro"/>
</dbReference>
<evidence type="ECO:0000256" key="2">
    <source>
        <dbReference type="ARBA" id="ARBA00022723"/>
    </source>
</evidence>
<keyword evidence="2" id="KW-0479">Metal-binding</keyword>
<dbReference type="InterPro" id="IPR036396">
    <property type="entry name" value="Cyt_P450_sf"/>
</dbReference>
<reference evidence="4" key="1">
    <citation type="submission" date="2015-06" db="UniProtKB">
        <authorList>
            <consortium name="EnsemblPlants"/>
        </authorList>
    </citation>
    <scope>IDENTIFICATION</scope>
</reference>
<dbReference type="EnsemblPlants" id="EMT07768">
    <property type="protein sequence ID" value="EMT07768"/>
    <property type="gene ID" value="F775_42950"/>
</dbReference>
<accession>M8BXV4</accession>
<dbReference type="Pfam" id="PF00067">
    <property type="entry name" value="p450"/>
    <property type="match status" value="1"/>
</dbReference>
<dbReference type="PANTHER" id="PTHR47955">
    <property type="entry name" value="CYTOCHROME P450 FAMILY 71 PROTEIN"/>
    <property type="match status" value="1"/>
</dbReference>
<dbReference type="Gene3D" id="1.10.630.10">
    <property type="entry name" value="Cytochrome P450"/>
    <property type="match status" value="1"/>
</dbReference>
<keyword evidence="3" id="KW-0408">Iron</keyword>
<comment type="similarity">
    <text evidence="1">Belongs to the cytochrome P450 family.</text>
</comment>
<dbReference type="InterPro" id="IPR001128">
    <property type="entry name" value="Cyt_P450"/>
</dbReference>
<sequence>MALFGSLLAHGSSLFGEVPVIVASTAEASKEITKTYDHIFCTRPLSASAKVLSERGKGIAFAPYGGEWRQLRKICILELLGARNITSFRPIREEEVTRLIRYIVDDSSESSEVVNLSKMLATYVTHATVHCIMGGRFKEHDTLLHYVDEAVEVVGGFTLPDLFPSSRLVRALSGTLHRAEESSQEEVDEAPPMGKRFYSTWSYCNDTTCPRLGELVLSSQPNILEKN</sequence>
<dbReference type="GO" id="GO:0005506">
    <property type="term" value="F:iron ion binding"/>
    <property type="evidence" value="ECO:0007669"/>
    <property type="project" value="InterPro"/>
</dbReference>
<evidence type="ECO:0000256" key="3">
    <source>
        <dbReference type="ARBA" id="ARBA00023004"/>
    </source>
</evidence>
<protein>
    <submittedName>
        <fullName evidence="4">Uncharacterized protein</fullName>
    </submittedName>
</protein>
<dbReference type="AlphaFoldDB" id="M8BXV4"/>
<dbReference type="GO" id="GO:0016705">
    <property type="term" value="F:oxidoreductase activity, acting on paired donors, with incorporation or reduction of molecular oxygen"/>
    <property type="evidence" value="ECO:0007669"/>
    <property type="project" value="InterPro"/>
</dbReference>
<organism evidence="4">
    <name type="scientific">Aegilops tauschii</name>
    <name type="common">Tausch's goatgrass</name>
    <name type="synonym">Aegilops squarrosa</name>
    <dbReference type="NCBI Taxonomy" id="37682"/>
    <lineage>
        <taxon>Eukaryota</taxon>
        <taxon>Viridiplantae</taxon>
        <taxon>Streptophyta</taxon>
        <taxon>Embryophyta</taxon>
        <taxon>Tracheophyta</taxon>
        <taxon>Spermatophyta</taxon>
        <taxon>Magnoliopsida</taxon>
        <taxon>Liliopsida</taxon>
        <taxon>Poales</taxon>
        <taxon>Poaceae</taxon>
        <taxon>BOP clade</taxon>
        <taxon>Pooideae</taxon>
        <taxon>Triticodae</taxon>
        <taxon>Triticeae</taxon>
        <taxon>Triticinae</taxon>
        <taxon>Aegilops</taxon>
    </lineage>
</organism>
<evidence type="ECO:0000256" key="1">
    <source>
        <dbReference type="ARBA" id="ARBA00010617"/>
    </source>
</evidence>
<proteinExistence type="inferred from homology"/>